<accession>A0A5N6SUT9</accession>
<feature type="region of interest" description="Disordered" evidence="1">
    <location>
        <begin position="1"/>
        <end position="21"/>
    </location>
</feature>
<name>A0A5N6SUT9_ASPPS</name>
<dbReference type="AlphaFoldDB" id="A0A5N6SUT9"/>
<proteinExistence type="predicted"/>
<dbReference type="RefSeq" id="XP_031914511.1">
    <property type="nucleotide sequence ID" value="XM_032054343.1"/>
</dbReference>
<dbReference type="EMBL" id="ML743571">
    <property type="protein sequence ID" value="KAE8138448.1"/>
    <property type="molecule type" value="Genomic_DNA"/>
</dbReference>
<dbReference type="Proteomes" id="UP000325672">
    <property type="component" value="Unassembled WGS sequence"/>
</dbReference>
<protein>
    <submittedName>
        <fullName evidence="2">Uncharacterized protein</fullName>
    </submittedName>
</protein>
<reference evidence="2 3" key="1">
    <citation type="submission" date="2019-04" db="EMBL/GenBank/DDBJ databases">
        <title>Friends and foes A comparative genomics study of 23 Aspergillus species from section Flavi.</title>
        <authorList>
            <consortium name="DOE Joint Genome Institute"/>
            <person name="Kjaerbolling I."/>
            <person name="Vesth T."/>
            <person name="Frisvad J.C."/>
            <person name="Nybo J.L."/>
            <person name="Theobald S."/>
            <person name="Kildgaard S."/>
            <person name="Isbrandt T."/>
            <person name="Kuo A."/>
            <person name="Sato A."/>
            <person name="Lyhne E.K."/>
            <person name="Kogle M.E."/>
            <person name="Wiebenga A."/>
            <person name="Kun R.S."/>
            <person name="Lubbers R.J."/>
            <person name="Makela M.R."/>
            <person name="Barry K."/>
            <person name="Chovatia M."/>
            <person name="Clum A."/>
            <person name="Daum C."/>
            <person name="Haridas S."/>
            <person name="He G."/>
            <person name="LaButti K."/>
            <person name="Lipzen A."/>
            <person name="Mondo S."/>
            <person name="Riley R."/>
            <person name="Salamov A."/>
            <person name="Simmons B.A."/>
            <person name="Magnuson J.K."/>
            <person name="Henrissat B."/>
            <person name="Mortensen U.H."/>
            <person name="Larsen T.O."/>
            <person name="Devries R.P."/>
            <person name="Grigoriev I.V."/>
            <person name="Machida M."/>
            <person name="Baker S.E."/>
            <person name="Andersen M.R."/>
        </authorList>
    </citation>
    <scope>NUCLEOTIDE SEQUENCE [LARGE SCALE GENOMIC DNA]</scope>
    <source>
        <strain evidence="2 3">CBS 117625</strain>
    </source>
</reference>
<keyword evidence="3" id="KW-1185">Reference proteome</keyword>
<gene>
    <name evidence="2" type="ORF">BDV38DRAFT_244679</name>
</gene>
<evidence type="ECO:0000313" key="3">
    <source>
        <dbReference type="Proteomes" id="UP000325672"/>
    </source>
</evidence>
<sequence>MRPGSPTKCLLSEERRTGTDVRTGSEVFRRTGVRIRSSLAYGERKPVMIARTAAGSTEGPSSQGRLNRRIRIRQYNDNIKRKRWWRSAVSSPESNRNYD</sequence>
<dbReference type="GeneID" id="43638553"/>
<organism evidence="2 3">
    <name type="scientific">Aspergillus pseudotamarii</name>
    <dbReference type="NCBI Taxonomy" id="132259"/>
    <lineage>
        <taxon>Eukaryota</taxon>
        <taxon>Fungi</taxon>
        <taxon>Dikarya</taxon>
        <taxon>Ascomycota</taxon>
        <taxon>Pezizomycotina</taxon>
        <taxon>Eurotiomycetes</taxon>
        <taxon>Eurotiomycetidae</taxon>
        <taxon>Eurotiales</taxon>
        <taxon>Aspergillaceae</taxon>
        <taxon>Aspergillus</taxon>
        <taxon>Aspergillus subgen. Circumdati</taxon>
    </lineage>
</organism>
<evidence type="ECO:0000313" key="2">
    <source>
        <dbReference type="EMBL" id="KAE8138448.1"/>
    </source>
</evidence>
<evidence type="ECO:0000256" key="1">
    <source>
        <dbReference type="SAM" id="MobiDB-lite"/>
    </source>
</evidence>